<keyword evidence="1" id="KW-0732">Signal</keyword>
<dbReference type="EMBL" id="JAUCMV010000002">
    <property type="protein sequence ID" value="KAK0415940.1"/>
    <property type="molecule type" value="Genomic_DNA"/>
</dbReference>
<comment type="caution">
    <text evidence="2">The sequence shown here is derived from an EMBL/GenBank/DDBJ whole genome shotgun (WGS) entry which is preliminary data.</text>
</comment>
<dbReference type="Proteomes" id="UP001175271">
    <property type="component" value="Unassembled WGS sequence"/>
</dbReference>
<gene>
    <name evidence="2" type="ORF">QR680_012203</name>
</gene>
<feature type="signal peptide" evidence="1">
    <location>
        <begin position="1"/>
        <end position="17"/>
    </location>
</feature>
<sequence length="116" mass="13199">MRFALVVLCGVAVSTNAFLFSRPKVECLDEEPKANYIRLKKSIPDMCEPNEIRVSCLSQIAEDSTECIVNRCDNCFKTAYVVDRFCKYPDYCQWMTTCLCTATRLRACEATILSIC</sequence>
<accession>A0AA39M0D1</accession>
<dbReference type="AlphaFoldDB" id="A0AA39M0D1"/>
<keyword evidence="3" id="KW-1185">Reference proteome</keyword>
<feature type="chain" id="PRO_5041381646" evidence="1">
    <location>
        <begin position="18"/>
        <end position="116"/>
    </location>
</feature>
<evidence type="ECO:0000256" key="1">
    <source>
        <dbReference type="SAM" id="SignalP"/>
    </source>
</evidence>
<protein>
    <submittedName>
        <fullName evidence="2">Uncharacterized protein</fullName>
    </submittedName>
</protein>
<organism evidence="2 3">
    <name type="scientific">Steinernema hermaphroditum</name>
    <dbReference type="NCBI Taxonomy" id="289476"/>
    <lineage>
        <taxon>Eukaryota</taxon>
        <taxon>Metazoa</taxon>
        <taxon>Ecdysozoa</taxon>
        <taxon>Nematoda</taxon>
        <taxon>Chromadorea</taxon>
        <taxon>Rhabditida</taxon>
        <taxon>Tylenchina</taxon>
        <taxon>Panagrolaimomorpha</taxon>
        <taxon>Strongyloidoidea</taxon>
        <taxon>Steinernematidae</taxon>
        <taxon>Steinernema</taxon>
    </lineage>
</organism>
<evidence type="ECO:0000313" key="3">
    <source>
        <dbReference type="Proteomes" id="UP001175271"/>
    </source>
</evidence>
<evidence type="ECO:0000313" key="2">
    <source>
        <dbReference type="EMBL" id="KAK0415940.1"/>
    </source>
</evidence>
<proteinExistence type="predicted"/>
<name>A0AA39M0D1_9BILA</name>
<reference evidence="2" key="1">
    <citation type="submission" date="2023-06" db="EMBL/GenBank/DDBJ databases">
        <title>Genomic analysis of the entomopathogenic nematode Steinernema hermaphroditum.</title>
        <authorList>
            <person name="Schwarz E.M."/>
            <person name="Heppert J.K."/>
            <person name="Baniya A."/>
            <person name="Schwartz H.T."/>
            <person name="Tan C.-H."/>
            <person name="Antoshechkin I."/>
            <person name="Sternberg P.W."/>
            <person name="Goodrich-Blair H."/>
            <person name="Dillman A.R."/>
        </authorList>
    </citation>
    <scope>NUCLEOTIDE SEQUENCE</scope>
    <source>
        <strain evidence="2">PS9179</strain>
        <tissue evidence="2">Whole animal</tissue>
    </source>
</reference>